<proteinExistence type="inferred from homology"/>
<keyword evidence="6 8" id="KW-0472">Membrane</keyword>
<feature type="transmembrane region" description="Helical" evidence="8">
    <location>
        <begin position="79"/>
        <end position="101"/>
    </location>
</feature>
<dbReference type="InterPro" id="IPR008276">
    <property type="entry name" value="C_nuclsd_transpt"/>
</dbReference>
<dbReference type="EMBL" id="JACSPO010000001">
    <property type="protein sequence ID" value="MBD8060797.1"/>
    <property type="molecule type" value="Genomic_DNA"/>
</dbReference>
<dbReference type="Proteomes" id="UP000661894">
    <property type="component" value="Unassembled WGS sequence"/>
</dbReference>
<evidence type="ECO:0000259" key="10">
    <source>
        <dbReference type="Pfam" id="PF07662"/>
    </source>
</evidence>
<keyword evidence="4 8" id="KW-0812">Transmembrane</keyword>
<evidence type="ECO:0000256" key="4">
    <source>
        <dbReference type="ARBA" id="ARBA00022692"/>
    </source>
</evidence>
<comment type="similarity">
    <text evidence="2">Belongs to the concentrative nucleoside transporter (CNT) (TC 2.A.41) family.</text>
</comment>
<feature type="transmembrane region" description="Helical" evidence="8">
    <location>
        <begin position="25"/>
        <end position="42"/>
    </location>
</feature>
<dbReference type="Pfam" id="PF07662">
    <property type="entry name" value="Nucleos_tra2_C"/>
    <property type="match status" value="1"/>
</dbReference>
<dbReference type="Pfam" id="PF07670">
    <property type="entry name" value="Gate"/>
    <property type="match status" value="1"/>
</dbReference>
<feature type="transmembrane region" description="Helical" evidence="8">
    <location>
        <begin position="156"/>
        <end position="178"/>
    </location>
</feature>
<feature type="domain" description="Concentrative nucleoside transporter C-terminal" evidence="10">
    <location>
        <begin position="184"/>
        <end position="448"/>
    </location>
</feature>
<feature type="transmembrane region" description="Helical" evidence="8">
    <location>
        <begin position="392"/>
        <end position="416"/>
    </location>
</feature>
<reference evidence="12 13" key="1">
    <citation type="submission" date="2020-08" db="EMBL/GenBank/DDBJ databases">
        <title>A Genomic Blueprint of the Chicken Gut Microbiome.</title>
        <authorList>
            <person name="Gilroy R."/>
            <person name="Ravi A."/>
            <person name="Getino M."/>
            <person name="Pursley I."/>
            <person name="Horton D.L."/>
            <person name="Alikhan N.-F."/>
            <person name="Baker D."/>
            <person name="Gharbi K."/>
            <person name="Hall N."/>
            <person name="Watson M."/>
            <person name="Adriaenssens E.M."/>
            <person name="Foster-Nyarko E."/>
            <person name="Jarju S."/>
            <person name="Secka A."/>
            <person name="Antonio M."/>
            <person name="Oren A."/>
            <person name="Chaudhuri R."/>
            <person name="La Ragione R.M."/>
            <person name="Hildebrand F."/>
            <person name="Pallen M.J."/>
        </authorList>
    </citation>
    <scope>NUCLEOTIDE SEQUENCE [LARGE SCALE GENOMIC DNA]</scope>
    <source>
        <strain evidence="12 13">Sa1BUA1</strain>
    </source>
</reference>
<evidence type="ECO:0000256" key="7">
    <source>
        <dbReference type="SAM" id="MobiDB-lite"/>
    </source>
</evidence>
<evidence type="ECO:0000313" key="13">
    <source>
        <dbReference type="Proteomes" id="UP000661894"/>
    </source>
</evidence>
<gene>
    <name evidence="12" type="ORF">H9624_00485</name>
</gene>
<feature type="transmembrane region" description="Helical" evidence="8">
    <location>
        <begin position="184"/>
        <end position="204"/>
    </location>
</feature>
<evidence type="ECO:0000256" key="3">
    <source>
        <dbReference type="ARBA" id="ARBA00022475"/>
    </source>
</evidence>
<feature type="compositionally biased region" description="Low complexity" evidence="7">
    <location>
        <begin position="216"/>
        <end position="249"/>
    </location>
</feature>
<evidence type="ECO:0000256" key="6">
    <source>
        <dbReference type="ARBA" id="ARBA00023136"/>
    </source>
</evidence>
<dbReference type="InterPro" id="IPR011642">
    <property type="entry name" value="Gate_dom"/>
</dbReference>
<keyword evidence="13" id="KW-1185">Reference proteome</keyword>
<feature type="region of interest" description="Disordered" evidence="7">
    <location>
        <begin position="215"/>
        <end position="283"/>
    </location>
</feature>
<dbReference type="InterPro" id="IPR011657">
    <property type="entry name" value="CNT_C_dom"/>
</dbReference>
<dbReference type="PANTHER" id="PTHR10590:SF4">
    <property type="entry name" value="SOLUTE CARRIER FAMILY 28 MEMBER 3"/>
    <property type="match status" value="1"/>
</dbReference>
<feature type="domain" description="Concentrative nucleoside transporter N-terminal" evidence="9">
    <location>
        <begin position="1"/>
        <end position="71"/>
    </location>
</feature>
<evidence type="ECO:0000259" key="9">
    <source>
        <dbReference type="Pfam" id="PF01773"/>
    </source>
</evidence>
<evidence type="ECO:0000256" key="2">
    <source>
        <dbReference type="ARBA" id="ARBA00009033"/>
    </source>
</evidence>
<feature type="domain" description="Nucleoside transporter/FeoB GTPase Gate" evidence="11">
    <location>
        <begin position="81"/>
        <end position="175"/>
    </location>
</feature>
<evidence type="ECO:0000256" key="8">
    <source>
        <dbReference type="SAM" id="Phobius"/>
    </source>
</evidence>
<evidence type="ECO:0000313" key="12">
    <source>
        <dbReference type="EMBL" id="MBD8060797.1"/>
    </source>
</evidence>
<dbReference type="PANTHER" id="PTHR10590">
    <property type="entry name" value="SODIUM/NUCLEOSIDE COTRANSPORTER"/>
    <property type="match status" value="1"/>
</dbReference>
<dbReference type="Pfam" id="PF01773">
    <property type="entry name" value="Nucleos_tra2_N"/>
    <property type="match status" value="1"/>
</dbReference>
<feature type="transmembrane region" description="Helical" evidence="8">
    <location>
        <begin position="428"/>
        <end position="451"/>
    </location>
</feature>
<keyword evidence="5 8" id="KW-1133">Transmembrane helix</keyword>
<dbReference type="InterPro" id="IPR002668">
    <property type="entry name" value="CNT_N_dom"/>
</dbReference>
<evidence type="ECO:0000259" key="11">
    <source>
        <dbReference type="Pfam" id="PF07670"/>
    </source>
</evidence>
<keyword evidence="3" id="KW-1003">Cell membrane</keyword>
<feature type="transmembrane region" description="Helical" evidence="8">
    <location>
        <begin position="299"/>
        <end position="328"/>
    </location>
</feature>
<comment type="caution">
    <text evidence="12">The sequence shown here is derived from an EMBL/GenBank/DDBJ whole genome shotgun (WGS) entry which is preliminary data.</text>
</comment>
<sequence>MVVVLAIAWLLSVDRRRINYRTVSLALLVQIVFGVLVLYVPAGQRVLETVTSGVQSVINSSAEGIAFLFGPILPDEGSVFAFQVLPVIVFFAALTAVLYHVGLLQLVTRWIGGALAKLLGTTGPESMNAAANIFVGQTEAPLVIRPYIKDMTPSEIFAVMAGGLTTVAGSVLVGYSLLGANLEYLIAASFMAAPAGLLMAKMLVPAGALADIGPNAETTAPSDAPATDTADDGAPADSRGGSRLAAAFRRGSRRGGTHEGRNELVRRARGEDAPEEDEEEPPVNVIDAAARGASDGLTLALNVGAMLLAFISLIALANIVVGGIGGWFGNDDLSVEEILGYVFSPIMAAVGVPLHEAVDAGSFLGQKVILNEFVAFSDFAPRAEDFSEKSQAVITFALTGFANLGSLAILLGGLGGIAPTQRSVIATLGLRAVLAGTLGNLLSAAIAGILIG</sequence>
<name>A0ABR8YY04_9MICO</name>
<organism evidence="12 13">
    <name type="scientific">Oceanitalea stevensii</name>
    <dbReference type="NCBI Taxonomy" id="2763072"/>
    <lineage>
        <taxon>Bacteria</taxon>
        <taxon>Bacillati</taxon>
        <taxon>Actinomycetota</taxon>
        <taxon>Actinomycetes</taxon>
        <taxon>Micrococcales</taxon>
        <taxon>Bogoriellaceae</taxon>
        <taxon>Georgenia</taxon>
    </lineage>
</organism>
<evidence type="ECO:0000256" key="1">
    <source>
        <dbReference type="ARBA" id="ARBA00004651"/>
    </source>
</evidence>
<accession>A0ABR8YY04</accession>
<evidence type="ECO:0000256" key="5">
    <source>
        <dbReference type="ARBA" id="ARBA00022989"/>
    </source>
</evidence>
<feature type="compositionally biased region" description="Basic and acidic residues" evidence="7">
    <location>
        <begin position="256"/>
        <end position="272"/>
    </location>
</feature>
<comment type="subcellular location">
    <subcellularLocation>
        <location evidence="1">Cell membrane</location>
        <topology evidence="1">Multi-pass membrane protein</topology>
    </subcellularLocation>
</comment>
<protein>
    <submittedName>
        <fullName evidence="12">NupC/NupG family nucleoside CNT transporter</fullName>
    </submittedName>
</protein>